<gene>
    <name evidence="1" type="ORF">DFR85_01675</name>
</gene>
<dbReference type="KEGG" id="abri:DFR85_01675"/>
<dbReference type="OrthoDB" id="34339at2157"/>
<dbReference type="GeneID" id="36830825"/>
<dbReference type="AlphaFoldDB" id="A0A2U9IBW5"/>
<name>A0A2U9IBW5_9CREN</name>
<evidence type="ECO:0000313" key="2">
    <source>
        <dbReference type="Proteomes" id="UP000248044"/>
    </source>
</evidence>
<sequence length="284" mass="32342">MEINIYYGKEHVSIKDQIVTLTGSSDRYQIDRAVYYILKTLYSMPRLYGISIKDNILEAWKKEFEIKFLDILKSDMELERIKFNNMRFEINTDKISIEGNLDTQNIFVKVKLLDIPDVENSLSGLVKLDSYYFNSIPKLKPYIILGNRSGLIAAFHKFLILHNEGTPGIPKTLGIVSEFINSIVIPEGVNYDIFGNELTSASDGIMINNVSGYNASPDTLSLFPLKFLLETSNGYFIIEDPEANLSNEFKVKLINLIKNNKSKLIISTNDKDFMLGNIITISHF</sequence>
<dbReference type="Proteomes" id="UP000248044">
    <property type="component" value="Chromosome"/>
</dbReference>
<evidence type="ECO:0000313" key="1">
    <source>
        <dbReference type="EMBL" id="AWR93511.1"/>
    </source>
</evidence>
<protein>
    <submittedName>
        <fullName evidence="1">Uncharacterized protein</fullName>
    </submittedName>
</protein>
<dbReference type="EMBL" id="CP029289">
    <property type="protein sequence ID" value="AWR93511.1"/>
    <property type="molecule type" value="Genomic_DNA"/>
</dbReference>
<dbReference type="RefSeq" id="WP_110269395.1">
    <property type="nucleotide sequence ID" value="NZ_CP029289.2"/>
</dbReference>
<reference evidence="1 2" key="1">
    <citation type="submission" date="2018-05" db="EMBL/GenBank/DDBJ databases">
        <title>Complete Genome Sequences of Extremely Thermoacidophilic, Metal-Mobilizing Type-Strain Members of the Archaeal Family Sulfolobaceae: Acidianus brierleyi DSM-1651T, Acidianus sulfidivorans DSM-18786T, Metallosphaera hakonensis DSM-7519T, and Metallosphaera prunae DSM-10039T.</title>
        <authorList>
            <person name="Counts J.A."/>
            <person name="Kelly R.M."/>
        </authorList>
    </citation>
    <scope>NUCLEOTIDE SEQUENCE [LARGE SCALE GENOMIC DNA]</scope>
    <source>
        <strain evidence="1 2">DSM 1651</strain>
    </source>
</reference>
<keyword evidence="2" id="KW-1185">Reference proteome</keyword>
<organism evidence="1 2">
    <name type="scientific">Acidianus brierleyi</name>
    <dbReference type="NCBI Taxonomy" id="41673"/>
    <lineage>
        <taxon>Archaea</taxon>
        <taxon>Thermoproteota</taxon>
        <taxon>Thermoprotei</taxon>
        <taxon>Sulfolobales</taxon>
        <taxon>Sulfolobaceae</taxon>
        <taxon>Acidianus</taxon>
    </lineage>
</organism>
<accession>A0A2U9IBW5</accession>
<proteinExistence type="predicted"/>